<keyword evidence="3" id="KW-1185">Reference proteome</keyword>
<proteinExistence type="predicted"/>
<evidence type="ECO:0000313" key="3">
    <source>
        <dbReference type="Proteomes" id="UP001153076"/>
    </source>
</evidence>
<sequence>MRSGWKQLQSPMTLEKSGRKSEESDPDYNNEEGGSAQSSSEASGDNEVNTSSSEQLNREMLSKNRHIVRNDTREGGSENAVEGERGKQVTRNGKGVEVNGKGKVEEFQKTSTIDEGDDKGLKQVVGGVDVIIRHRYALEANPETKYFKLRHGEVPFSYFDVVLVTSLPATGKCVAVERSKGTNEVEEC</sequence>
<organism evidence="2 3">
    <name type="scientific">Carnegiea gigantea</name>
    <dbReference type="NCBI Taxonomy" id="171969"/>
    <lineage>
        <taxon>Eukaryota</taxon>
        <taxon>Viridiplantae</taxon>
        <taxon>Streptophyta</taxon>
        <taxon>Embryophyta</taxon>
        <taxon>Tracheophyta</taxon>
        <taxon>Spermatophyta</taxon>
        <taxon>Magnoliopsida</taxon>
        <taxon>eudicotyledons</taxon>
        <taxon>Gunneridae</taxon>
        <taxon>Pentapetalae</taxon>
        <taxon>Caryophyllales</taxon>
        <taxon>Cactineae</taxon>
        <taxon>Cactaceae</taxon>
        <taxon>Cactoideae</taxon>
        <taxon>Echinocereeae</taxon>
        <taxon>Carnegiea</taxon>
    </lineage>
</organism>
<protein>
    <submittedName>
        <fullName evidence="2">Uncharacterized protein</fullName>
    </submittedName>
</protein>
<feature type="compositionally biased region" description="Basic and acidic residues" evidence="1">
    <location>
        <begin position="56"/>
        <end position="87"/>
    </location>
</feature>
<name>A0A9Q1GN52_9CARY</name>
<dbReference type="OrthoDB" id="1417722at2759"/>
<feature type="compositionally biased region" description="Polar residues" evidence="1">
    <location>
        <begin position="1"/>
        <end position="12"/>
    </location>
</feature>
<accession>A0A9Q1GN52</accession>
<dbReference type="Proteomes" id="UP001153076">
    <property type="component" value="Unassembled WGS sequence"/>
</dbReference>
<reference evidence="2" key="1">
    <citation type="submission" date="2022-04" db="EMBL/GenBank/DDBJ databases">
        <title>Carnegiea gigantea Genome sequencing and assembly v2.</title>
        <authorList>
            <person name="Copetti D."/>
            <person name="Sanderson M.J."/>
            <person name="Burquez A."/>
            <person name="Wojciechowski M.F."/>
        </authorList>
    </citation>
    <scope>NUCLEOTIDE SEQUENCE</scope>
    <source>
        <strain evidence="2">SGP5-SGP5p</strain>
        <tissue evidence="2">Aerial part</tissue>
    </source>
</reference>
<evidence type="ECO:0000313" key="2">
    <source>
        <dbReference type="EMBL" id="KAJ8422070.1"/>
    </source>
</evidence>
<dbReference type="AlphaFoldDB" id="A0A9Q1GN52"/>
<dbReference type="EMBL" id="JAKOGI010002401">
    <property type="protein sequence ID" value="KAJ8422070.1"/>
    <property type="molecule type" value="Genomic_DNA"/>
</dbReference>
<evidence type="ECO:0000256" key="1">
    <source>
        <dbReference type="SAM" id="MobiDB-lite"/>
    </source>
</evidence>
<comment type="caution">
    <text evidence="2">The sequence shown here is derived from an EMBL/GenBank/DDBJ whole genome shotgun (WGS) entry which is preliminary data.</text>
</comment>
<feature type="compositionally biased region" description="Low complexity" evidence="1">
    <location>
        <begin position="31"/>
        <end position="43"/>
    </location>
</feature>
<gene>
    <name evidence="2" type="ORF">Cgig2_000320</name>
</gene>
<feature type="compositionally biased region" description="Polar residues" evidence="1">
    <location>
        <begin position="46"/>
        <end position="55"/>
    </location>
</feature>
<feature type="region of interest" description="Disordered" evidence="1">
    <location>
        <begin position="1"/>
        <end position="96"/>
    </location>
</feature>